<gene>
    <name evidence="5" type="ORF">JY651_10335</name>
</gene>
<evidence type="ECO:0000313" key="5">
    <source>
        <dbReference type="EMBL" id="QSQ25291.1"/>
    </source>
</evidence>
<dbReference type="InterPro" id="IPR002938">
    <property type="entry name" value="FAD-bd"/>
</dbReference>
<dbReference type="Gene3D" id="3.30.70.2450">
    <property type="match status" value="1"/>
</dbReference>
<keyword evidence="3" id="KW-0274">FAD</keyword>
<evidence type="ECO:0000256" key="1">
    <source>
        <dbReference type="ARBA" id="ARBA00001974"/>
    </source>
</evidence>
<evidence type="ECO:0000256" key="3">
    <source>
        <dbReference type="ARBA" id="ARBA00022827"/>
    </source>
</evidence>
<dbReference type="PANTHER" id="PTHR43004:SF19">
    <property type="entry name" value="BINDING MONOOXYGENASE, PUTATIVE (JCVI)-RELATED"/>
    <property type="match status" value="1"/>
</dbReference>
<dbReference type="Proteomes" id="UP000662747">
    <property type="component" value="Chromosome"/>
</dbReference>
<dbReference type="RefSeq" id="WP_206726847.1">
    <property type="nucleotide sequence ID" value="NZ_CP071090.1"/>
</dbReference>
<dbReference type="InterPro" id="IPR036188">
    <property type="entry name" value="FAD/NAD-bd_sf"/>
</dbReference>
<dbReference type="Pfam" id="PF01494">
    <property type="entry name" value="FAD_binding_3"/>
    <property type="match status" value="1"/>
</dbReference>
<dbReference type="Gene3D" id="3.40.30.120">
    <property type="match status" value="1"/>
</dbReference>
<keyword evidence="2" id="KW-0285">Flavoprotein</keyword>
<comment type="cofactor">
    <cofactor evidence="1">
        <name>FAD</name>
        <dbReference type="ChEBI" id="CHEBI:57692"/>
    </cofactor>
</comment>
<evidence type="ECO:0000313" key="6">
    <source>
        <dbReference type="Proteomes" id="UP000662747"/>
    </source>
</evidence>
<feature type="domain" description="FAD-binding" evidence="4">
    <location>
        <begin position="5"/>
        <end position="339"/>
    </location>
</feature>
<keyword evidence="6" id="KW-1185">Reference proteome</keyword>
<dbReference type="EMBL" id="CP071090">
    <property type="protein sequence ID" value="QSQ25291.1"/>
    <property type="molecule type" value="Genomic_DNA"/>
</dbReference>
<reference evidence="5 6" key="1">
    <citation type="submission" date="2021-02" db="EMBL/GenBank/DDBJ databases">
        <title>De Novo genome assembly of isolated myxobacteria.</title>
        <authorList>
            <person name="Stevens D.C."/>
        </authorList>
    </citation>
    <scope>NUCLEOTIDE SEQUENCE [LARGE SCALE GENOMIC DNA]</scope>
    <source>
        <strain evidence="6">SCPEA02</strain>
    </source>
</reference>
<keyword evidence="5" id="KW-0560">Oxidoreductase</keyword>
<protein>
    <submittedName>
        <fullName evidence="5">FAD-dependent monooxygenase</fullName>
    </submittedName>
</protein>
<dbReference type="InterPro" id="IPR050641">
    <property type="entry name" value="RIFMO-like"/>
</dbReference>
<dbReference type="SUPFAM" id="SSF51905">
    <property type="entry name" value="FAD/NAD(P)-binding domain"/>
    <property type="match status" value="1"/>
</dbReference>
<keyword evidence="5" id="KW-0503">Monooxygenase</keyword>
<proteinExistence type="predicted"/>
<evidence type="ECO:0000259" key="4">
    <source>
        <dbReference type="Pfam" id="PF01494"/>
    </source>
</evidence>
<dbReference type="PANTHER" id="PTHR43004">
    <property type="entry name" value="TRK SYSTEM POTASSIUM UPTAKE PROTEIN"/>
    <property type="match status" value="1"/>
</dbReference>
<dbReference type="Pfam" id="PF21274">
    <property type="entry name" value="Rng_hyd_C"/>
    <property type="match status" value="1"/>
</dbReference>
<dbReference type="PRINTS" id="PR00420">
    <property type="entry name" value="RNGMNOXGNASE"/>
</dbReference>
<organism evidence="5 6">
    <name type="scientific">Pyxidicoccus parkwayensis</name>
    <dbReference type="NCBI Taxonomy" id="2813578"/>
    <lineage>
        <taxon>Bacteria</taxon>
        <taxon>Pseudomonadati</taxon>
        <taxon>Myxococcota</taxon>
        <taxon>Myxococcia</taxon>
        <taxon>Myxococcales</taxon>
        <taxon>Cystobacterineae</taxon>
        <taxon>Myxococcaceae</taxon>
        <taxon>Pyxidicoccus</taxon>
    </lineage>
</organism>
<sequence length="490" mass="53673">MDEVVEVGIVGGGPTGLLLACELALAGVRVRVFERRTEPVRESRALTMHPRSLEVLALRGLEERFLSQGRPLPTGHFGMLDTRLDFSGLDTTYRFTLFLPQAVTEALLEERARELGVDLRRGHAVEELLQDVESVELSGTTEGRPFRCHARYVVGADGARSIVRQLAGIAFPGTDTTRTSMLGDVTLGSPPASPFLALTNARGGVVIVPLGPGIHRIIVTDSEREGTPLKEPVTLDELRASITRIAGSDLGMREPRWLSRFGNETRLAERYRAGRVLLAGDAAHMHFPAGGQGLNVGLQDAMNLGWKLAAVLKEGAPDALLDSYHRERHGVGHALLRNTEAQAALMGFTPETLALRELMNGLLKHPAVNRQLAEHLGGLDVRYPALDVLGSTNEASLLPEWTGRRLPDLELQRFVGGTQRLYSALHGGRWLRLQVTLSTRMFPDTVAGMEPSWRPRAEFLYARPAQEGELLQGVGWMLIRPDGHVARAWA</sequence>
<dbReference type="GO" id="GO:0004497">
    <property type="term" value="F:monooxygenase activity"/>
    <property type="evidence" value="ECO:0007669"/>
    <property type="project" value="UniProtKB-KW"/>
</dbReference>
<dbReference type="Gene3D" id="3.50.50.60">
    <property type="entry name" value="FAD/NAD(P)-binding domain"/>
    <property type="match status" value="1"/>
</dbReference>
<evidence type="ECO:0000256" key="2">
    <source>
        <dbReference type="ARBA" id="ARBA00022630"/>
    </source>
</evidence>
<accession>A0ABX7P4D3</accession>
<name>A0ABX7P4D3_9BACT</name>